<accession>A0A5K7S6K6</accession>
<dbReference type="PIRSF" id="PIRSF018266">
    <property type="entry name" value="FecR"/>
    <property type="match status" value="1"/>
</dbReference>
<keyword evidence="1" id="KW-0812">Transmembrane</keyword>
<gene>
    <name evidence="4" type="ORF">AQPE_1279</name>
</gene>
<dbReference type="PANTHER" id="PTHR30273">
    <property type="entry name" value="PERIPLASMIC SIGNAL SENSOR AND SIGMA FACTOR ACTIVATOR FECR-RELATED"/>
    <property type="match status" value="1"/>
</dbReference>
<dbReference type="RefSeq" id="WP_318350149.1">
    <property type="nucleotide sequence ID" value="NZ_AP018694.1"/>
</dbReference>
<sequence>MKLIITKYLRGKSSTEEQNELLHWIRKEEHLCEFQQIKEDWNDEVMKESVPAEFVNDWASIQNRMMEELQESVQRKQRALNFFRYAAILLVIIAVPAFLYFQSFNQQTNPLAYTTVAADYGQISKVVLPDSTVIWVNSGSTIKYNNEFSAKNRDIELIGEAYFKVHKNKDLPLVVASDDLRVKVLGTEFSVSAYPEEKNIQVVLEKGKIELASVSMANLKQEMKPGELVDYTKTNKKMILSTVNTELFTSWKDGIINIYNLPLSDLVIKLEKRYNQKFEVDDEIKDLPYTFTIKNEKLSNILSLMEKITPVDVVQSGNIMKLKSNQQKKLNKVN</sequence>
<dbReference type="Pfam" id="PF16344">
    <property type="entry name" value="FecR_C"/>
    <property type="match status" value="1"/>
</dbReference>
<dbReference type="InterPro" id="IPR012373">
    <property type="entry name" value="Ferrdict_sens_TM"/>
</dbReference>
<dbReference type="Gene3D" id="2.60.120.1440">
    <property type="match status" value="1"/>
</dbReference>
<reference evidence="4" key="1">
    <citation type="journal article" date="2020" name="Int. J. Syst. Evol. Microbiol.">
        <title>Aquipluma nitroreducens gen. nov. sp. nov., a novel facultatively anaerobic bacterium isolated from a freshwater lake.</title>
        <authorList>
            <person name="Watanabe M."/>
            <person name="Kojima H."/>
            <person name="Fukui M."/>
        </authorList>
    </citation>
    <scope>NUCLEOTIDE SEQUENCE</scope>
    <source>
        <strain evidence="4">MeG22</strain>
    </source>
</reference>
<keyword evidence="1" id="KW-0472">Membrane</keyword>
<dbReference type="Pfam" id="PF04773">
    <property type="entry name" value="FecR"/>
    <property type="match status" value="1"/>
</dbReference>
<dbReference type="Proteomes" id="UP001193389">
    <property type="component" value="Chromosome"/>
</dbReference>
<keyword evidence="1" id="KW-1133">Transmembrane helix</keyword>
<keyword evidence="5" id="KW-1185">Reference proteome</keyword>
<dbReference type="Gene3D" id="3.55.50.30">
    <property type="match status" value="1"/>
</dbReference>
<evidence type="ECO:0000259" key="2">
    <source>
        <dbReference type="Pfam" id="PF04773"/>
    </source>
</evidence>
<dbReference type="PANTHER" id="PTHR30273:SF2">
    <property type="entry name" value="PROTEIN FECR"/>
    <property type="match status" value="1"/>
</dbReference>
<dbReference type="KEGG" id="anf:AQPE_1279"/>
<organism evidence="4 5">
    <name type="scientific">Aquipluma nitroreducens</name>
    <dbReference type="NCBI Taxonomy" id="2010828"/>
    <lineage>
        <taxon>Bacteria</taxon>
        <taxon>Pseudomonadati</taxon>
        <taxon>Bacteroidota</taxon>
        <taxon>Bacteroidia</taxon>
        <taxon>Marinilabiliales</taxon>
        <taxon>Prolixibacteraceae</taxon>
        <taxon>Aquipluma</taxon>
    </lineage>
</organism>
<evidence type="ECO:0000259" key="3">
    <source>
        <dbReference type="Pfam" id="PF16344"/>
    </source>
</evidence>
<proteinExistence type="predicted"/>
<dbReference type="InterPro" id="IPR006860">
    <property type="entry name" value="FecR"/>
</dbReference>
<evidence type="ECO:0000313" key="4">
    <source>
        <dbReference type="EMBL" id="BBE17130.1"/>
    </source>
</evidence>
<feature type="domain" description="Protein FecR C-terminal" evidence="3">
    <location>
        <begin position="259"/>
        <end position="318"/>
    </location>
</feature>
<dbReference type="EMBL" id="AP018694">
    <property type="protein sequence ID" value="BBE17130.1"/>
    <property type="molecule type" value="Genomic_DNA"/>
</dbReference>
<feature type="domain" description="FecR protein" evidence="2">
    <location>
        <begin position="116"/>
        <end position="210"/>
    </location>
</feature>
<dbReference type="AlphaFoldDB" id="A0A5K7S6K6"/>
<evidence type="ECO:0000256" key="1">
    <source>
        <dbReference type="SAM" id="Phobius"/>
    </source>
</evidence>
<dbReference type="InterPro" id="IPR032508">
    <property type="entry name" value="FecR_C"/>
</dbReference>
<protein>
    <submittedName>
        <fullName evidence="4">Anti-sigma factor</fullName>
    </submittedName>
</protein>
<feature type="transmembrane region" description="Helical" evidence="1">
    <location>
        <begin position="82"/>
        <end position="101"/>
    </location>
</feature>
<dbReference type="GO" id="GO:0016989">
    <property type="term" value="F:sigma factor antagonist activity"/>
    <property type="evidence" value="ECO:0007669"/>
    <property type="project" value="TreeGrafter"/>
</dbReference>
<evidence type="ECO:0000313" key="5">
    <source>
        <dbReference type="Proteomes" id="UP001193389"/>
    </source>
</evidence>
<name>A0A5K7S6K6_9BACT</name>